<evidence type="ECO:0000313" key="3">
    <source>
        <dbReference type="Proteomes" id="UP000265520"/>
    </source>
</evidence>
<dbReference type="Proteomes" id="UP000265520">
    <property type="component" value="Unassembled WGS sequence"/>
</dbReference>
<feature type="non-terminal residue" evidence="2">
    <location>
        <position position="63"/>
    </location>
</feature>
<protein>
    <submittedName>
        <fullName evidence="2">Dentin sialophosphoprotein-like</fullName>
    </submittedName>
</protein>
<sequence length="63" mass="6934">MIQRQKKIAERSASKKTGTGIKTAAKKGNPNIHPSNEETKKSNKTVLRSSTIDRLATARVTQK</sequence>
<accession>A0A392V730</accession>
<name>A0A392V730_9FABA</name>
<dbReference type="AlphaFoldDB" id="A0A392V730"/>
<evidence type="ECO:0000256" key="1">
    <source>
        <dbReference type="SAM" id="MobiDB-lite"/>
    </source>
</evidence>
<reference evidence="2 3" key="1">
    <citation type="journal article" date="2018" name="Front. Plant Sci.">
        <title>Red Clover (Trifolium pratense) and Zigzag Clover (T. medium) - A Picture of Genomic Similarities and Differences.</title>
        <authorList>
            <person name="Dluhosova J."/>
            <person name="Istvanek J."/>
            <person name="Nedelnik J."/>
            <person name="Repkova J."/>
        </authorList>
    </citation>
    <scope>NUCLEOTIDE SEQUENCE [LARGE SCALE GENOMIC DNA]</scope>
    <source>
        <strain evidence="3">cv. 10/8</strain>
        <tissue evidence="2">Leaf</tissue>
    </source>
</reference>
<dbReference type="EMBL" id="LXQA011062044">
    <property type="protein sequence ID" value="MCI83223.1"/>
    <property type="molecule type" value="Genomic_DNA"/>
</dbReference>
<proteinExistence type="predicted"/>
<comment type="caution">
    <text evidence="2">The sequence shown here is derived from an EMBL/GenBank/DDBJ whole genome shotgun (WGS) entry which is preliminary data.</text>
</comment>
<keyword evidence="3" id="KW-1185">Reference proteome</keyword>
<feature type="compositionally biased region" description="Low complexity" evidence="1">
    <location>
        <begin position="15"/>
        <end position="28"/>
    </location>
</feature>
<feature type="region of interest" description="Disordered" evidence="1">
    <location>
        <begin position="1"/>
        <end position="63"/>
    </location>
</feature>
<organism evidence="2 3">
    <name type="scientific">Trifolium medium</name>
    <dbReference type="NCBI Taxonomy" id="97028"/>
    <lineage>
        <taxon>Eukaryota</taxon>
        <taxon>Viridiplantae</taxon>
        <taxon>Streptophyta</taxon>
        <taxon>Embryophyta</taxon>
        <taxon>Tracheophyta</taxon>
        <taxon>Spermatophyta</taxon>
        <taxon>Magnoliopsida</taxon>
        <taxon>eudicotyledons</taxon>
        <taxon>Gunneridae</taxon>
        <taxon>Pentapetalae</taxon>
        <taxon>rosids</taxon>
        <taxon>fabids</taxon>
        <taxon>Fabales</taxon>
        <taxon>Fabaceae</taxon>
        <taxon>Papilionoideae</taxon>
        <taxon>50 kb inversion clade</taxon>
        <taxon>NPAAA clade</taxon>
        <taxon>Hologalegina</taxon>
        <taxon>IRL clade</taxon>
        <taxon>Trifolieae</taxon>
        <taxon>Trifolium</taxon>
    </lineage>
</organism>
<evidence type="ECO:0000313" key="2">
    <source>
        <dbReference type="EMBL" id="MCI83223.1"/>
    </source>
</evidence>